<protein>
    <submittedName>
        <fullName evidence="1">Uncharacterized protein</fullName>
    </submittedName>
</protein>
<evidence type="ECO:0000313" key="1">
    <source>
        <dbReference type="EMBL" id="GFH14210.1"/>
    </source>
</evidence>
<comment type="caution">
    <text evidence="1">The sequence shown here is derived from an EMBL/GenBank/DDBJ whole genome shotgun (WGS) entry which is preliminary data.</text>
</comment>
<sequence length="91" mass="10435">MHSALIRPACHLPGPGPRLASHVQRRSHQWQHLFQGHRVPGPCDLRCGLEMYKAVISFLGLFNVKLHLHDIRVATDYLITARWTMDMTVKV</sequence>
<reference evidence="1 2" key="1">
    <citation type="submission" date="2020-02" db="EMBL/GenBank/DDBJ databases">
        <title>Draft genome sequence of Haematococcus lacustris strain NIES-144.</title>
        <authorList>
            <person name="Morimoto D."/>
            <person name="Nakagawa S."/>
            <person name="Yoshida T."/>
            <person name="Sawayama S."/>
        </authorList>
    </citation>
    <scope>NUCLEOTIDE SEQUENCE [LARGE SCALE GENOMIC DNA]</scope>
    <source>
        <strain evidence="1 2">NIES-144</strain>
    </source>
</reference>
<keyword evidence="2" id="KW-1185">Reference proteome</keyword>
<dbReference type="Proteomes" id="UP000485058">
    <property type="component" value="Unassembled WGS sequence"/>
</dbReference>
<name>A0A699YWX8_HAELA</name>
<gene>
    <name evidence="1" type="ORF">HaLaN_10225</name>
</gene>
<accession>A0A699YWX8</accession>
<organism evidence="1 2">
    <name type="scientific">Haematococcus lacustris</name>
    <name type="common">Green alga</name>
    <name type="synonym">Haematococcus pluvialis</name>
    <dbReference type="NCBI Taxonomy" id="44745"/>
    <lineage>
        <taxon>Eukaryota</taxon>
        <taxon>Viridiplantae</taxon>
        <taxon>Chlorophyta</taxon>
        <taxon>core chlorophytes</taxon>
        <taxon>Chlorophyceae</taxon>
        <taxon>CS clade</taxon>
        <taxon>Chlamydomonadales</taxon>
        <taxon>Haematococcaceae</taxon>
        <taxon>Haematococcus</taxon>
    </lineage>
</organism>
<proteinExistence type="predicted"/>
<dbReference type="EMBL" id="BLLF01000700">
    <property type="protein sequence ID" value="GFH14210.1"/>
    <property type="molecule type" value="Genomic_DNA"/>
</dbReference>
<evidence type="ECO:0000313" key="2">
    <source>
        <dbReference type="Proteomes" id="UP000485058"/>
    </source>
</evidence>
<dbReference type="AlphaFoldDB" id="A0A699YWX8"/>